<dbReference type="SUPFAM" id="SSF52540">
    <property type="entry name" value="P-loop containing nucleoside triphosphate hydrolases"/>
    <property type="match status" value="1"/>
</dbReference>
<reference evidence="5 6" key="1">
    <citation type="submission" date="2024-03" db="EMBL/GenBank/DDBJ databases">
        <title>Phenotype and Genome Characterization of a Sulfate-Reducing Bacterium Pseudodesulfovibrio sp. strain 5S69, isolated from Petroleum Reservoir in Tatarstan (Russia).</title>
        <authorList>
            <person name="Bidzhieva S.K."/>
            <person name="Kadnikov V."/>
            <person name="Tourova T.P."/>
            <person name="Samigullina S.R."/>
            <person name="Sokolova D.S."/>
            <person name="Poltaraus A.B."/>
            <person name="Avtukh A.N."/>
            <person name="Tereshina V.M."/>
            <person name="Mardanov A.V."/>
            <person name="Nazina T.N."/>
        </authorList>
    </citation>
    <scope>NUCLEOTIDE SEQUENCE [LARGE SCALE GENOMIC DNA]</scope>
    <source>
        <strain evidence="5 6">5S69</strain>
    </source>
</reference>
<dbReference type="SMART" id="SM00382">
    <property type="entry name" value="AAA"/>
    <property type="match status" value="1"/>
</dbReference>
<dbReference type="InterPro" id="IPR027417">
    <property type="entry name" value="P-loop_NTPase"/>
</dbReference>
<dbReference type="Proteomes" id="UP001385389">
    <property type="component" value="Chromosome"/>
</dbReference>
<evidence type="ECO:0000313" key="5">
    <source>
        <dbReference type="EMBL" id="WWX22024.1"/>
    </source>
</evidence>
<organism evidence="5 6">
    <name type="scientific">Pseudodesulfovibrio methanolicus</name>
    <dbReference type="NCBI Taxonomy" id="3126690"/>
    <lineage>
        <taxon>Bacteria</taxon>
        <taxon>Pseudomonadati</taxon>
        <taxon>Thermodesulfobacteriota</taxon>
        <taxon>Desulfovibrionia</taxon>
        <taxon>Desulfovibrionales</taxon>
        <taxon>Desulfovibrionaceae</taxon>
    </lineage>
</organism>
<dbReference type="PANTHER" id="PTHR42734">
    <property type="entry name" value="METAL TRANSPORT SYSTEM ATP-BINDING PROTEIN TM_0124-RELATED"/>
    <property type="match status" value="1"/>
</dbReference>
<name>A0ABZ2IX61_9BACT</name>
<keyword evidence="1" id="KW-0813">Transport</keyword>
<dbReference type="InterPro" id="IPR003593">
    <property type="entry name" value="AAA+_ATPase"/>
</dbReference>
<evidence type="ECO:0000256" key="2">
    <source>
        <dbReference type="ARBA" id="ARBA00022741"/>
    </source>
</evidence>
<dbReference type="CDD" id="cd03214">
    <property type="entry name" value="ABC_Iron-Siderophores_B12_Hemin"/>
    <property type="match status" value="1"/>
</dbReference>
<keyword evidence="6" id="KW-1185">Reference proteome</keyword>
<dbReference type="GO" id="GO:0005524">
    <property type="term" value="F:ATP binding"/>
    <property type="evidence" value="ECO:0007669"/>
    <property type="project" value="UniProtKB-KW"/>
</dbReference>
<gene>
    <name evidence="5" type="ORF">V8V93_16455</name>
</gene>
<dbReference type="InterPro" id="IPR050153">
    <property type="entry name" value="Metal_Ion_Import_ABC"/>
</dbReference>
<feature type="domain" description="ABC transporter" evidence="4">
    <location>
        <begin position="4"/>
        <end position="239"/>
    </location>
</feature>
<sequence length="281" mass="30733">MTVLRVEDIGFAYADTPVLNGVSFSVAKGELVSVLGPNGCGKTTLLKLLLGIFAPQTGRVLLNGVDIGQIGRKSLARQVAYVPQVHSAPFSYPVLDVVMMGRMPHKSFISRYSKEDEKEALGALEKTGILHLRDKPYTRISGGERQLTLIARALAQGARVFILDEPLNGLDYGNQVKLLEQLHELCGEGYTFVKSTHFPDHAFWVSDHVIMLKNGVVHSDGPPNDVITQENLYELYGARVFVLPYADNFRICVPGVIYARLCASAPDAAGRSWPPPSSVVK</sequence>
<keyword evidence="3 5" id="KW-0067">ATP-binding</keyword>
<evidence type="ECO:0000259" key="4">
    <source>
        <dbReference type="PROSITE" id="PS50893"/>
    </source>
</evidence>
<dbReference type="EMBL" id="CP146609">
    <property type="protein sequence ID" value="WWX22024.1"/>
    <property type="molecule type" value="Genomic_DNA"/>
</dbReference>
<dbReference type="Gene3D" id="3.40.50.300">
    <property type="entry name" value="P-loop containing nucleotide triphosphate hydrolases"/>
    <property type="match status" value="1"/>
</dbReference>
<dbReference type="RefSeq" id="WP_338667703.1">
    <property type="nucleotide sequence ID" value="NZ_CP146609.1"/>
</dbReference>
<evidence type="ECO:0000256" key="3">
    <source>
        <dbReference type="ARBA" id="ARBA00022840"/>
    </source>
</evidence>
<evidence type="ECO:0000313" key="6">
    <source>
        <dbReference type="Proteomes" id="UP001385389"/>
    </source>
</evidence>
<evidence type="ECO:0000256" key="1">
    <source>
        <dbReference type="ARBA" id="ARBA00022448"/>
    </source>
</evidence>
<dbReference type="PANTHER" id="PTHR42734:SF19">
    <property type="entry name" value="IRON COMPOUNDS ABC TRANSPORTER, ATP-BINDING PROTEIN"/>
    <property type="match status" value="1"/>
</dbReference>
<dbReference type="InterPro" id="IPR003439">
    <property type="entry name" value="ABC_transporter-like_ATP-bd"/>
</dbReference>
<accession>A0ABZ2IX61</accession>
<protein>
    <submittedName>
        <fullName evidence="5">ABC transporter ATP-binding protein</fullName>
    </submittedName>
</protein>
<keyword evidence="2" id="KW-0547">Nucleotide-binding</keyword>
<dbReference type="Pfam" id="PF00005">
    <property type="entry name" value="ABC_tran"/>
    <property type="match status" value="1"/>
</dbReference>
<dbReference type="PROSITE" id="PS50893">
    <property type="entry name" value="ABC_TRANSPORTER_2"/>
    <property type="match status" value="1"/>
</dbReference>
<proteinExistence type="predicted"/>